<feature type="compositionally biased region" description="Polar residues" evidence="1">
    <location>
        <begin position="1"/>
        <end position="14"/>
    </location>
</feature>
<dbReference type="KEGG" id="sla:SERLADRAFT_391560"/>
<accession>F8P0C7</accession>
<dbReference type="EMBL" id="GL945435">
    <property type="protein sequence ID" value="EGO23500.1"/>
    <property type="molecule type" value="Genomic_DNA"/>
</dbReference>
<dbReference type="Proteomes" id="UP000008064">
    <property type="component" value="Unassembled WGS sequence"/>
</dbReference>
<sequence length="63" mass="6466">MDTASDTQPESTNVAPAADIHPSTDNVESLALAQPVTNGLTVLSNAADSQPTNSGFGFPQTHQ</sequence>
<organism>
    <name type="scientific">Serpula lacrymans var. lacrymans (strain S7.9)</name>
    <name type="common">Dry rot fungus</name>
    <dbReference type="NCBI Taxonomy" id="578457"/>
    <lineage>
        <taxon>Eukaryota</taxon>
        <taxon>Fungi</taxon>
        <taxon>Dikarya</taxon>
        <taxon>Basidiomycota</taxon>
        <taxon>Agaricomycotina</taxon>
        <taxon>Agaricomycetes</taxon>
        <taxon>Agaricomycetidae</taxon>
        <taxon>Boletales</taxon>
        <taxon>Coniophorineae</taxon>
        <taxon>Serpulaceae</taxon>
        <taxon>Serpula</taxon>
    </lineage>
</organism>
<dbReference type="RefSeq" id="XP_007319262.1">
    <property type="nucleotide sequence ID" value="XM_007319200.1"/>
</dbReference>
<feature type="region of interest" description="Disordered" evidence="1">
    <location>
        <begin position="1"/>
        <end position="21"/>
    </location>
</feature>
<evidence type="ECO:0000256" key="1">
    <source>
        <dbReference type="SAM" id="MobiDB-lite"/>
    </source>
</evidence>
<reference evidence="2" key="1">
    <citation type="submission" date="2011-04" db="EMBL/GenBank/DDBJ databases">
        <title>Evolution of plant cell wall degrading machinery underlies the functional diversity of forest fungi.</title>
        <authorList>
            <consortium name="US DOE Joint Genome Institute (JGI-PGF)"/>
            <person name="Eastwood D.C."/>
            <person name="Floudas D."/>
            <person name="Binder M."/>
            <person name="Majcherczyk A."/>
            <person name="Schneider P."/>
            <person name="Aerts A."/>
            <person name="Asiegbu F.O."/>
            <person name="Baker S.E."/>
            <person name="Barry K."/>
            <person name="Bendiksby M."/>
            <person name="Blumentritt M."/>
            <person name="Coutinho P.M."/>
            <person name="Cullen D."/>
            <person name="Cullen D."/>
            <person name="Gathman A."/>
            <person name="Goodell B."/>
            <person name="Henrissat B."/>
            <person name="Ihrmark K."/>
            <person name="Kauserud H."/>
            <person name="Kohler A."/>
            <person name="LaButti K."/>
            <person name="Lapidus A."/>
            <person name="Lavin J.L."/>
            <person name="Lee Y.-H."/>
            <person name="Lindquist E."/>
            <person name="Lilly W."/>
            <person name="Lucas S."/>
            <person name="Morin E."/>
            <person name="Murat C."/>
            <person name="Oguiza J.A."/>
            <person name="Park J."/>
            <person name="Pisabarro A.G."/>
            <person name="Riley R."/>
            <person name="Rosling A."/>
            <person name="Salamov A."/>
            <person name="Schmidt O."/>
            <person name="Schmutz J."/>
            <person name="Skrede I."/>
            <person name="Stenlid J."/>
            <person name="Wiebenga A."/>
            <person name="Xie X."/>
            <person name="Kues U."/>
            <person name="Hibbett D.S."/>
            <person name="Hoffmeister D."/>
            <person name="Hogberg N."/>
            <person name="Martin F."/>
            <person name="Grigoriev I.V."/>
            <person name="Watkinson S.C."/>
        </authorList>
    </citation>
    <scope>NUCLEOTIDE SEQUENCE</scope>
    <source>
        <strain evidence="2">S7.9</strain>
    </source>
</reference>
<protein>
    <submittedName>
        <fullName evidence="2">Uncharacterized protein</fullName>
    </submittedName>
</protein>
<dbReference type="GeneID" id="18811502"/>
<proteinExistence type="predicted"/>
<dbReference type="HOGENOM" id="CLU_2892236_0_0_1"/>
<name>F8P0C7_SERL9</name>
<feature type="non-terminal residue" evidence="2">
    <location>
        <position position="63"/>
    </location>
</feature>
<dbReference type="AlphaFoldDB" id="F8P0C7"/>
<evidence type="ECO:0000313" key="2">
    <source>
        <dbReference type="EMBL" id="EGO23500.1"/>
    </source>
</evidence>
<gene>
    <name evidence="2" type="ORF">SERLADRAFT_391560</name>
</gene>